<dbReference type="Proteomes" id="UP000226437">
    <property type="component" value="Unassembled WGS sequence"/>
</dbReference>
<feature type="signal peptide" evidence="1">
    <location>
        <begin position="1"/>
        <end position="34"/>
    </location>
</feature>
<dbReference type="InterPro" id="IPR026444">
    <property type="entry name" value="Secre_tail"/>
</dbReference>
<protein>
    <recommendedName>
        <fullName evidence="2">Secretion system C-terminal sorting domain-containing protein</fullName>
    </recommendedName>
</protein>
<evidence type="ECO:0000256" key="1">
    <source>
        <dbReference type="SAM" id="SignalP"/>
    </source>
</evidence>
<proteinExistence type="predicted"/>
<dbReference type="AlphaFoldDB" id="A0A2G0CIM9"/>
<keyword evidence="4" id="KW-1185">Reference proteome</keyword>
<gene>
    <name evidence="3" type="ORF">CGL56_01925</name>
</gene>
<reference evidence="3 4" key="1">
    <citation type="submission" date="2017-10" db="EMBL/GenBank/DDBJ databases">
        <title>The draft genome sequence of Lewinella marina KCTC 32374.</title>
        <authorList>
            <person name="Wang K."/>
        </authorList>
    </citation>
    <scope>NUCLEOTIDE SEQUENCE [LARGE SCALE GENOMIC DNA]</scope>
    <source>
        <strain evidence="3 4">MKG-38</strain>
    </source>
</reference>
<sequence>MNNSTSLFGNRCGGVATLTLLLLLGIAFTQSAFAQNAYKAPFAAYLEAECAEVGDNWISKKDTLAAQDSFVVIKPGFISMTAAPQDIPANRVRFRLNVLESDDYHIWGRVRSAGPDEDSFWVRINGGNWVQWSNRLRDKDTWNWREVAGSPFAAPAGEMIIDFAFREPNTRLDKIYVSSMRASPSGLGGPAINCGTETDCTRFPEACKSAAWIEAECGFLESAVKYTVSPNASNGGYLKALQPSNLKVPTSTGLSDQITFDLELEEAGTYYLYFLINAQDVGSNSFWVKLDGYDWIDFSYEIGGADLKTKGFEWRMVNVLGDSTKFDLSPGMHTLTVAKREADTQLDKIYLGRESTKPTGFGKFSLNCVGNALTPTRPPLDVANAVSLYPNPVTDRVTFSLDNRTAGPLSAAVYDFGGRRLLERSYGSTAARFQGELDVATLPAGVYRLVVTTDAGLVSQTFVKR</sequence>
<feature type="domain" description="Secretion system C-terminal sorting" evidence="2">
    <location>
        <begin position="388"/>
        <end position="460"/>
    </location>
</feature>
<feature type="chain" id="PRO_5013867813" description="Secretion system C-terminal sorting domain-containing protein" evidence="1">
    <location>
        <begin position="35"/>
        <end position="465"/>
    </location>
</feature>
<evidence type="ECO:0000313" key="4">
    <source>
        <dbReference type="Proteomes" id="UP000226437"/>
    </source>
</evidence>
<organism evidence="3 4">
    <name type="scientific">Neolewinella marina</name>
    <dbReference type="NCBI Taxonomy" id="438751"/>
    <lineage>
        <taxon>Bacteria</taxon>
        <taxon>Pseudomonadati</taxon>
        <taxon>Bacteroidota</taxon>
        <taxon>Saprospiria</taxon>
        <taxon>Saprospirales</taxon>
        <taxon>Lewinellaceae</taxon>
        <taxon>Neolewinella</taxon>
    </lineage>
</organism>
<dbReference type="Gene3D" id="2.60.120.260">
    <property type="entry name" value="Galactose-binding domain-like"/>
    <property type="match status" value="2"/>
</dbReference>
<accession>A0A2G0CIM9</accession>
<evidence type="ECO:0000313" key="3">
    <source>
        <dbReference type="EMBL" id="PHK99826.1"/>
    </source>
</evidence>
<keyword evidence="1" id="KW-0732">Signal</keyword>
<dbReference type="NCBIfam" id="TIGR04183">
    <property type="entry name" value="Por_Secre_tail"/>
    <property type="match status" value="1"/>
</dbReference>
<dbReference type="RefSeq" id="WP_099104805.1">
    <property type="nucleotide sequence ID" value="NZ_JAATJF010000001.1"/>
</dbReference>
<name>A0A2G0CIM9_9BACT</name>
<evidence type="ECO:0000259" key="2">
    <source>
        <dbReference type="Pfam" id="PF18962"/>
    </source>
</evidence>
<comment type="caution">
    <text evidence="3">The sequence shown here is derived from an EMBL/GenBank/DDBJ whole genome shotgun (WGS) entry which is preliminary data.</text>
</comment>
<dbReference type="EMBL" id="PDLO01000001">
    <property type="protein sequence ID" value="PHK99826.1"/>
    <property type="molecule type" value="Genomic_DNA"/>
</dbReference>
<dbReference type="Pfam" id="PF18962">
    <property type="entry name" value="Por_Secre_tail"/>
    <property type="match status" value="1"/>
</dbReference>
<dbReference type="OrthoDB" id="951108at2"/>